<organism evidence="2 3">
    <name type="scientific">Clostridium aceticum</name>
    <dbReference type="NCBI Taxonomy" id="84022"/>
    <lineage>
        <taxon>Bacteria</taxon>
        <taxon>Bacillati</taxon>
        <taxon>Bacillota</taxon>
        <taxon>Clostridia</taxon>
        <taxon>Eubacteriales</taxon>
        <taxon>Clostridiaceae</taxon>
        <taxon>Clostridium</taxon>
    </lineage>
</organism>
<accession>A0A0G3WHF4</accession>
<evidence type="ECO:0000313" key="3">
    <source>
        <dbReference type="Proteomes" id="UP000035704"/>
    </source>
</evidence>
<keyword evidence="3" id="KW-1185">Reference proteome</keyword>
<dbReference type="PANTHER" id="PTHR30024:SF42">
    <property type="entry name" value="ALIPHATIC SULFONATES-BINDING PROTEIN-RELATED"/>
    <property type="match status" value="1"/>
</dbReference>
<feature type="chain" id="PRO_5038413519" evidence="1">
    <location>
        <begin position="27"/>
        <end position="378"/>
    </location>
</feature>
<keyword evidence="1" id="KW-0732">Signal</keyword>
<evidence type="ECO:0000313" key="2">
    <source>
        <dbReference type="EMBL" id="AKL96904.1"/>
    </source>
</evidence>
<dbReference type="Proteomes" id="UP000035704">
    <property type="component" value="Chromosome"/>
</dbReference>
<dbReference type="STRING" id="84022.CACET_c34610"/>
<dbReference type="EMBL" id="CP009687">
    <property type="protein sequence ID" value="AKL96904.1"/>
    <property type="molecule type" value="Genomic_DNA"/>
</dbReference>
<reference evidence="2 3" key="1">
    <citation type="submission" date="2014-10" db="EMBL/GenBank/DDBJ databases">
        <title>Genome sequence of Clostridium aceticum DSM 1496.</title>
        <authorList>
            <person name="Poehlein A."/>
            <person name="Schiel-Bengelsdorf B."/>
            <person name="Gottschalk G."/>
            <person name="Duerre P."/>
            <person name="Daniel R."/>
        </authorList>
    </citation>
    <scope>NUCLEOTIDE SEQUENCE [LARGE SCALE GENOMIC DNA]</scope>
    <source>
        <strain evidence="2 3">DSM 1496</strain>
    </source>
</reference>
<feature type="signal peptide" evidence="1">
    <location>
        <begin position="1"/>
        <end position="26"/>
    </location>
</feature>
<dbReference type="OrthoDB" id="286202at2"/>
<dbReference type="PATRIC" id="fig|84022.6.peg.3542"/>
<dbReference type="SUPFAM" id="SSF53850">
    <property type="entry name" value="Periplasmic binding protein-like II"/>
    <property type="match status" value="1"/>
</dbReference>
<dbReference type="PROSITE" id="PS51257">
    <property type="entry name" value="PROKAR_LIPOPROTEIN"/>
    <property type="match status" value="1"/>
</dbReference>
<dbReference type="Gene3D" id="3.40.190.10">
    <property type="entry name" value="Periplasmic binding protein-like II"/>
    <property type="match status" value="1"/>
</dbReference>
<dbReference type="RefSeq" id="WP_052661319.1">
    <property type="nucleotide sequence ID" value="NZ_CP009687.1"/>
</dbReference>
<dbReference type="KEGG" id="cace:CACET_c34610"/>
<dbReference type="Pfam" id="PF13379">
    <property type="entry name" value="NMT1_2"/>
    <property type="match status" value="1"/>
</dbReference>
<sequence length="378" mass="41619">MRFKKKYLFTLISLLLLSLFFVGCTSSDSDSTSTSNSIPTINLSYFRNDHQIPLFTAFAESKNFEGVDSYLEAIIEKEKYKLITNGEEKAIIEVIVSQGGAESTTMFAQGNLDIASFSITAAMTGVDSGVPIKVLAPVHTDGPGLVMHNDIDVNGWDEFLEYVQSQDEPVKIGYHSPTSSPKIVFEGALARADINYTIDPNNTEADILLVDLRSASNFTSSLMSGEVDGWVGPSPHPQVAAFEGNGNFVMSHRELPPEGFWEGFPCCVIVTSDKMLQEQREIVSTMVELITYGADYIIKNPEIGASVSSDWLGIPIEAARNTNVVYTTEPSENFLRGANTYLEVLNDIGNFNDKLKGKDIEEAKDLLFDFSIIEEILN</sequence>
<name>A0A0G3WHF4_9CLOT</name>
<gene>
    <name evidence="2" type="ORF">CACET_c34610</name>
</gene>
<dbReference type="AlphaFoldDB" id="A0A0G3WHF4"/>
<evidence type="ECO:0000256" key="1">
    <source>
        <dbReference type="SAM" id="SignalP"/>
    </source>
</evidence>
<dbReference type="PANTHER" id="PTHR30024">
    <property type="entry name" value="ALIPHATIC SULFONATES-BINDING PROTEIN-RELATED"/>
    <property type="match status" value="1"/>
</dbReference>
<proteinExistence type="predicted"/>
<protein>
    <submittedName>
        <fullName evidence="2">ABC-type nitrate/sulfonate/bicarbonate transport system, periplasmic component</fullName>
    </submittedName>
</protein>